<dbReference type="PATRIC" id="fig|1462.6.peg.1524"/>
<comment type="caution">
    <text evidence="1">The sequence shown here is derived from an EMBL/GenBank/DDBJ whole genome shotgun (WGS) entry which is preliminary data.</text>
</comment>
<dbReference type="InterPro" id="IPR043168">
    <property type="entry name" value="DegV_C"/>
</dbReference>
<reference evidence="1 2" key="1">
    <citation type="submission" date="2015-01" db="EMBL/GenBank/DDBJ databases">
        <authorList>
            <person name="Filippidou S."/>
            <person name="Jeanneret N."/>
            <person name="Russel-Delif L."/>
            <person name="Junier T."/>
            <person name="Wunderlin T."/>
            <person name="Molina V."/>
            <person name="Johnson S.L."/>
            <person name="Davenport K.W."/>
            <person name="Chain P.S."/>
            <person name="Dorador C."/>
            <person name="Junier P."/>
        </authorList>
    </citation>
    <scope>NUCLEOTIDE SEQUENCE [LARGE SCALE GENOMIC DNA]</scope>
    <source>
        <strain evidence="1 2">Et7/4</strain>
    </source>
</reference>
<gene>
    <name evidence="1" type="ORF">LG52_1332</name>
</gene>
<evidence type="ECO:0000313" key="2">
    <source>
        <dbReference type="Proteomes" id="UP000032522"/>
    </source>
</evidence>
<organism evidence="1 2">
    <name type="scientific">Geobacillus kaustophilus</name>
    <dbReference type="NCBI Taxonomy" id="1462"/>
    <lineage>
        <taxon>Bacteria</taxon>
        <taxon>Bacillati</taxon>
        <taxon>Bacillota</taxon>
        <taxon>Bacilli</taxon>
        <taxon>Bacillales</taxon>
        <taxon>Anoxybacillaceae</taxon>
        <taxon>Geobacillus</taxon>
        <taxon>Geobacillus thermoleovorans group</taxon>
    </lineage>
</organism>
<accession>A0A0D8BNW3</accession>
<dbReference type="Gene3D" id="3.30.1180.10">
    <property type="match status" value="1"/>
</dbReference>
<evidence type="ECO:0000313" key="1">
    <source>
        <dbReference type="EMBL" id="KJE25825.1"/>
    </source>
</evidence>
<name>A0A0D8BNW3_GEOKU</name>
<protein>
    <submittedName>
        <fullName evidence="1">Uncharacterized protein</fullName>
    </submittedName>
</protein>
<dbReference type="Pfam" id="PF02645">
    <property type="entry name" value="DegV"/>
    <property type="match status" value="1"/>
</dbReference>
<dbReference type="Proteomes" id="UP000032522">
    <property type="component" value="Unassembled WGS sequence"/>
</dbReference>
<sequence>MSHLAGRLVEEQGAKRVEKIAIDHADAPRWAERLKEAVTDIIGYSPIDIVETTTVISIHTDPGALALMYYTEEAALDE</sequence>
<dbReference type="EMBL" id="JYBP01000003">
    <property type="protein sequence ID" value="KJE25825.1"/>
    <property type="molecule type" value="Genomic_DNA"/>
</dbReference>
<dbReference type="PROSITE" id="PS51482">
    <property type="entry name" value="DEGV"/>
    <property type="match status" value="1"/>
</dbReference>
<proteinExistence type="predicted"/>
<dbReference type="SUPFAM" id="SSF82549">
    <property type="entry name" value="DAK1/DegV-like"/>
    <property type="match status" value="1"/>
</dbReference>
<dbReference type="AlphaFoldDB" id="A0A0D8BNW3"/>
<dbReference type="InterPro" id="IPR003797">
    <property type="entry name" value="DegV"/>
</dbReference>